<dbReference type="PROSITE" id="PS50943">
    <property type="entry name" value="HTH_CROC1"/>
    <property type="match status" value="1"/>
</dbReference>
<evidence type="ECO:0008006" key="7">
    <source>
        <dbReference type="Google" id="ProtNLM"/>
    </source>
</evidence>
<gene>
    <name evidence="5" type="ORF">GCM10009799_12500</name>
</gene>
<evidence type="ECO:0000256" key="1">
    <source>
        <dbReference type="SAM" id="MobiDB-lite"/>
    </source>
</evidence>
<dbReference type="Gene3D" id="1.10.260.40">
    <property type="entry name" value="lambda repressor-like DNA-binding domains"/>
    <property type="match status" value="1"/>
</dbReference>
<keyword evidence="2" id="KW-0812">Transmembrane</keyword>
<feature type="transmembrane region" description="Helical" evidence="2">
    <location>
        <begin position="503"/>
        <end position="530"/>
    </location>
</feature>
<dbReference type="InterPro" id="IPR027417">
    <property type="entry name" value="P-loop_NTPase"/>
</dbReference>
<organism evidence="5 6">
    <name type="scientific">Nocardiopsis rhodophaea</name>
    <dbReference type="NCBI Taxonomy" id="280238"/>
    <lineage>
        <taxon>Bacteria</taxon>
        <taxon>Bacillati</taxon>
        <taxon>Actinomycetota</taxon>
        <taxon>Actinomycetes</taxon>
        <taxon>Streptosporangiales</taxon>
        <taxon>Nocardiopsidaceae</taxon>
        <taxon>Nocardiopsis</taxon>
    </lineage>
</organism>
<feature type="transmembrane region" description="Helical" evidence="2">
    <location>
        <begin position="723"/>
        <end position="745"/>
    </location>
</feature>
<dbReference type="InterPro" id="IPR010982">
    <property type="entry name" value="Lambda_DNA-bd_dom_sf"/>
</dbReference>
<proteinExistence type="predicted"/>
<keyword evidence="2" id="KW-1133">Transmembrane helix</keyword>
<dbReference type="PANTHER" id="PTHR35010">
    <property type="entry name" value="BLL4672 PROTEIN-RELATED"/>
    <property type="match status" value="1"/>
</dbReference>
<feature type="transmembrane region" description="Helical" evidence="2">
    <location>
        <begin position="597"/>
        <end position="622"/>
    </location>
</feature>
<feature type="transmembrane region" description="Helical" evidence="2">
    <location>
        <begin position="688"/>
        <end position="711"/>
    </location>
</feature>
<evidence type="ECO:0000259" key="3">
    <source>
        <dbReference type="PROSITE" id="PS50837"/>
    </source>
</evidence>
<dbReference type="SUPFAM" id="SSF47413">
    <property type="entry name" value="lambda repressor-like DNA-binding domains"/>
    <property type="match status" value="1"/>
</dbReference>
<dbReference type="EMBL" id="BAAAPC010000004">
    <property type="protein sequence ID" value="GAA1988343.1"/>
    <property type="molecule type" value="Genomic_DNA"/>
</dbReference>
<dbReference type="SMART" id="SM00530">
    <property type="entry name" value="HTH_XRE"/>
    <property type="match status" value="1"/>
</dbReference>
<feature type="compositionally biased region" description="Low complexity" evidence="1">
    <location>
        <begin position="102"/>
        <end position="125"/>
    </location>
</feature>
<dbReference type="InterPro" id="IPR007111">
    <property type="entry name" value="NACHT_NTPase"/>
</dbReference>
<dbReference type="InterPro" id="IPR001387">
    <property type="entry name" value="Cro/C1-type_HTH"/>
</dbReference>
<reference evidence="5 6" key="1">
    <citation type="journal article" date="2019" name="Int. J. Syst. Evol. Microbiol.">
        <title>The Global Catalogue of Microorganisms (GCM) 10K type strain sequencing project: providing services to taxonomists for standard genome sequencing and annotation.</title>
        <authorList>
            <consortium name="The Broad Institute Genomics Platform"/>
            <consortium name="The Broad Institute Genome Sequencing Center for Infectious Disease"/>
            <person name="Wu L."/>
            <person name="Ma J."/>
        </authorList>
    </citation>
    <scope>NUCLEOTIDE SEQUENCE [LARGE SCALE GENOMIC DNA]</scope>
    <source>
        <strain evidence="5 6">JCM 15313</strain>
    </source>
</reference>
<evidence type="ECO:0000256" key="2">
    <source>
        <dbReference type="SAM" id="Phobius"/>
    </source>
</evidence>
<dbReference type="PROSITE" id="PS50837">
    <property type="entry name" value="NACHT"/>
    <property type="match status" value="1"/>
</dbReference>
<dbReference type="CDD" id="cd00093">
    <property type="entry name" value="HTH_XRE"/>
    <property type="match status" value="1"/>
</dbReference>
<sequence length="816" mass="88722">MTGRHAKLSTPVFVRRVADVTDHSGTPLRRLRKQAGLTQEELAERAEVSVRTIRRLESGKSADHRLATINLLADALNASPEDRRYLTDLPGNGQPEPGTSRLAPGASPSLPLPGSDSGTQPAGAALAEAAEALAREVRRRWRREEGQRRVHDPFPLPVRWQQAPTGLTDHAENIQRLPPGAALREVDLSGDARNVAATYRRISSGRLVILGRAGSGKSILAIRFALDLLSAPDPPDRVPVIFSLGSWDPTTTSLRDLLVDGLLRDHPHLSGRVPGGATLAAALVDDELILPVLDGFDEIAEGLRGEALRALNTTSLPLVLTSRRDEYERAVRGGEPPLVWAAGIELTDLTLDDLADYLPRTARHAAHGNGPDQDAGTWDGVLKELHAGQTPKSVNLARVLRTPLMVNLARTMYSETPGTDPRELLDTERFPTGDLLEEHLLAGFVPALYRRRAPERAEDGQLRKQWDPDRAQHWLGYLARLDPGRQDIAWWRIAGSLRLSTRILSVVLASTLCVSVSAWTVGLAFSLWVLGEPVGLGWILVQGALSGPSAGAAFGTAYCVIPMYRRGEFQPSHVRLRLPAASRGVSPRPFRAFTTRFTVMLLGGFVLGTGYACALAVLRVLFQGLSLTATSMVQVTLINMLVFGLVFGLVTGLVFGLLAALEAPMVTTAAATPVRLLSSNRATVRRQFLVLVPMLTLGIFLSGHVVVELLQGVFGPMVWGPDGFLIGAAGGLGGAAAYMLAFTAWGQWLTLSRIWLPLTGKLPWDLVAFLDDAYHRGVLRQTGAVYQFRHIRLRQHLDRTFRHQQPDSQPDQAATP</sequence>
<evidence type="ECO:0000259" key="4">
    <source>
        <dbReference type="PROSITE" id="PS50943"/>
    </source>
</evidence>
<evidence type="ECO:0000313" key="5">
    <source>
        <dbReference type="EMBL" id="GAA1988343.1"/>
    </source>
</evidence>
<protein>
    <recommendedName>
        <fullName evidence="7">XRE family transcriptional regulator</fullName>
    </recommendedName>
</protein>
<feature type="transmembrane region" description="Helical" evidence="2">
    <location>
        <begin position="536"/>
        <end position="561"/>
    </location>
</feature>
<feature type="transmembrane region" description="Helical" evidence="2">
    <location>
        <begin position="642"/>
        <end position="667"/>
    </location>
</feature>
<keyword evidence="6" id="KW-1185">Reference proteome</keyword>
<dbReference type="Gene3D" id="3.40.50.300">
    <property type="entry name" value="P-loop containing nucleotide triphosphate hydrolases"/>
    <property type="match status" value="1"/>
</dbReference>
<feature type="domain" description="NACHT" evidence="3">
    <location>
        <begin position="205"/>
        <end position="299"/>
    </location>
</feature>
<accession>A0ABN2SKH5</accession>
<name>A0ABN2SKH5_9ACTN</name>
<feature type="region of interest" description="Disordered" evidence="1">
    <location>
        <begin position="83"/>
        <end position="125"/>
    </location>
</feature>
<comment type="caution">
    <text evidence="5">The sequence shown here is derived from an EMBL/GenBank/DDBJ whole genome shotgun (WGS) entry which is preliminary data.</text>
</comment>
<feature type="domain" description="HTH cro/C1-type" evidence="4">
    <location>
        <begin position="28"/>
        <end position="83"/>
    </location>
</feature>
<dbReference type="Proteomes" id="UP001501585">
    <property type="component" value="Unassembled WGS sequence"/>
</dbReference>
<dbReference type="Pfam" id="PF05729">
    <property type="entry name" value="NACHT"/>
    <property type="match status" value="1"/>
</dbReference>
<dbReference type="Pfam" id="PF13560">
    <property type="entry name" value="HTH_31"/>
    <property type="match status" value="1"/>
</dbReference>
<keyword evidence="2" id="KW-0472">Membrane</keyword>
<evidence type="ECO:0000313" key="6">
    <source>
        <dbReference type="Proteomes" id="UP001501585"/>
    </source>
</evidence>